<sequence length="227" mass="25558">MWGGLSGLQSVLLAAVRQKRQDELDQKAQNIRHVPGTTDSEVEIPAPLDYSFLALATIEDAEKEDPRIPMLGKVVSPKGTGKFAGRCLRMNNNQLAEIKTLKAFVTRMFVSPLMIGWLDLSFNCLTVIDNVLLEFPNLEILYLHGNNISNIKEVDKLAKLTKLRKLTLHGNAVENEKGYRLYVLSTIPWLRNFDFSAVTKCEAKTADTWRRLNNASKKKKKTQAGED</sequence>
<dbReference type="Proteomes" id="UP001374579">
    <property type="component" value="Unassembled WGS sequence"/>
</dbReference>
<proteinExistence type="predicted"/>
<dbReference type="EMBL" id="JBAMIC010000013">
    <property type="protein sequence ID" value="KAK7097596.1"/>
    <property type="molecule type" value="Genomic_DNA"/>
</dbReference>
<evidence type="ECO:0000313" key="7">
    <source>
        <dbReference type="Proteomes" id="UP001374579"/>
    </source>
</evidence>
<dbReference type="PROSITE" id="PS51450">
    <property type="entry name" value="LRR"/>
    <property type="match status" value="1"/>
</dbReference>
<evidence type="ECO:0000313" key="6">
    <source>
        <dbReference type="EMBL" id="KAK7097596.1"/>
    </source>
</evidence>
<dbReference type="InterPro" id="IPR032675">
    <property type="entry name" value="LRR_dom_sf"/>
</dbReference>
<evidence type="ECO:0000256" key="5">
    <source>
        <dbReference type="ARBA" id="ARBA00022737"/>
    </source>
</evidence>
<comment type="subcellular location">
    <subcellularLocation>
        <location evidence="1">Cytoplasm</location>
    </subcellularLocation>
</comment>
<evidence type="ECO:0000256" key="1">
    <source>
        <dbReference type="ARBA" id="ARBA00004496"/>
    </source>
</evidence>
<dbReference type="InterPro" id="IPR001611">
    <property type="entry name" value="Leu-rich_rpt"/>
</dbReference>
<reference evidence="6 7" key="1">
    <citation type="submission" date="2024-02" db="EMBL/GenBank/DDBJ databases">
        <title>Chromosome-scale genome assembly of the rough periwinkle Littorina saxatilis.</title>
        <authorList>
            <person name="De Jode A."/>
            <person name="Faria R."/>
            <person name="Formenti G."/>
            <person name="Sims Y."/>
            <person name="Smith T.P."/>
            <person name="Tracey A."/>
            <person name="Wood J.M.D."/>
            <person name="Zagrodzka Z.B."/>
            <person name="Johannesson K."/>
            <person name="Butlin R.K."/>
            <person name="Leder E.H."/>
        </authorList>
    </citation>
    <scope>NUCLEOTIDE SEQUENCE [LARGE SCALE GENOMIC DNA]</scope>
    <source>
        <strain evidence="6">Snail1</strain>
        <tissue evidence="6">Muscle</tissue>
    </source>
</reference>
<gene>
    <name evidence="6" type="ORF">V1264_004546</name>
</gene>
<keyword evidence="3" id="KW-0963">Cytoplasm</keyword>
<name>A0AAN9B2V0_9CAEN</name>
<protein>
    <recommendedName>
        <fullName evidence="2">Leucine-rich repeat-containing protein 51</fullName>
    </recommendedName>
</protein>
<evidence type="ECO:0000256" key="4">
    <source>
        <dbReference type="ARBA" id="ARBA00022614"/>
    </source>
</evidence>
<organism evidence="6 7">
    <name type="scientific">Littorina saxatilis</name>
    <dbReference type="NCBI Taxonomy" id="31220"/>
    <lineage>
        <taxon>Eukaryota</taxon>
        <taxon>Metazoa</taxon>
        <taxon>Spiralia</taxon>
        <taxon>Lophotrochozoa</taxon>
        <taxon>Mollusca</taxon>
        <taxon>Gastropoda</taxon>
        <taxon>Caenogastropoda</taxon>
        <taxon>Littorinimorpha</taxon>
        <taxon>Littorinoidea</taxon>
        <taxon>Littorinidae</taxon>
        <taxon>Littorina</taxon>
    </lineage>
</organism>
<dbReference type="PANTHER" id="PTHR46545">
    <property type="entry name" value="LEUCINE-RICH REPEAT-CONTAINING PROTEIN 51"/>
    <property type="match status" value="1"/>
</dbReference>
<dbReference type="AlphaFoldDB" id="A0AAN9B2V0"/>
<accession>A0AAN9B2V0</accession>
<evidence type="ECO:0000256" key="2">
    <source>
        <dbReference type="ARBA" id="ARBA00014223"/>
    </source>
</evidence>
<dbReference type="GO" id="GO:0005737">
    <property type="term" value="C:cytoplasm"/>
    <property type="evidence" value="ECO:0007669"/>
    <property type="project" value="UniProtKB-SubCell"/>
</dbReference>
<dbReference type="PANTHER" id="PTHR46545:SF1">
    <property type="entry name" value="LEUCINE-RICH REPEAT-CONTAINING PROTEIN 51"/>
    <property type="match status" value="1"/>
</dbReference>
<dbReference type="Pfam" id="PF14580">
    <property type="entry name" value="LRR_9"/>
    <property type="match status" value="1"/>
</dbReference>
<comment type="caution">
    <text evidence="6">The sequence shown here is derived from an EMBL/GenBank/DDBJ whole genome shotgun (WGS) entry which is preliminary data.</text>
</comment>
<evidence type="ECO:0000256" key="3">
    <source>
        <dbReference type="ARBA" id="ARBA00022490"/>
    </source>
</evidence>
<keyword evidence="5" id="KW-0677">Repeat</keyword>
<dbReference type="Gene3D" id="3.80.10.10">
    <property type="entry name" value="Ribonuclease Inhibitor"/>
    <property type="match status" value="1"/>
</dbReference>
<keyword evidence="4" id="KW-0433">Leucine-rich repeat</keyword>
<dbReference type="SUPFAM" id="SSF52075">
    <property type="entry name" value="Outer arm dynein light chain 1"/>
    <property type="match status" value="1"/>
</dbReference>
<keyword evidence="7" id="KW-1185">Reference proteome</keyword>